<dbReference type="InterPro" id="IPR000182">
    <property type="entry name" value="GNAT_dom"/>
</dbReference>
<sequence>MIEIPTLPSARLVLRKPMEKDAIDQLELFRDPEVMRFHGEEPYQSLQEVKDEINAFVELAETEEGMIWMIILKETDQCIGDIGFFKWDKANFRCEIGFKLKRDCWGKGLMSEAVTTILDFLFNELNLNRVEGLVDPNNLPSQKLLRRLGFQMEGVLRDYEFEKGRFGDLQMNSLLKREWNK</sequence>
<evidence type="ECO:0000313" key="2">
    <source>
        <dbReference type="EMBL" id="UYP46862.1"/>
    </source>
</evidence>
<accession>A0ABY6HTL0</accession>
<dbReference type="PANTHER" id="PTHR43792:SF9">
    <property type="entry name" value="RIBOSOMAL-PROTEIN-ALANINE ACETYLTRANSFERASE"/>
    <property type="match status" value="1"/>
</dbReference>
<keyword evidence="3" id="KW-1185">Reference proteome</keyword>
<proteinExistence type="predicted"/>
<feature type="domain" description="N-acetyltransferase" evidence="1">
    <location>
        <begin position="12"/>
        <end position="176"/>
    </location>
</feature>
<gene>
    <name evidence="2" type="ORF">NEF87_003147</name>
</gene>
<dbReference type="InterPro" id="IPR051531">
    <property type="entry name" value="N-acetyltransferase"/>
</dbReference>
<dbReference type="EMBL" id="CP104013">
    <property type="protein sequence ID" value="UYP46862.1"/>
    <property type="molecule type" value="Genomic_DNA"/>
</dbReference>
<protein>
    <recommendedName>
        <fullName evidence="1">N-acetyltransferase domain-containing protein</fullName>
    </recommendedName>
</protein>
<dbReference type="Proteomes" id="UP001208689">
    <property type="component" value="Chromosome"/>
</dbReference>
<dbReference type="PANTHER" id="PTHR43792">
    <property type="entry name" value="GNAT FAMILY, PUTATIVE (AFU_ORTHOLOGUE AFUA_3G00765)-RELATED-RELATED"/>
    <property type="match status" value="1"/>
</dbReference>
<organism evidence="2 3">
    <name type="scientific">Candidatus Lokiarchaeum ossiferum</name>
    <dbReference type="NCBI Taxonomy" id="2951803"/>
    <lineage>
        <taxon>Archaea</taxon>
        <taxon>Promethearchaeati</taxon>
        <taxon>Promethearchaeota</taxon>
        <taxon>Promethearchaeia</taxon>
        <taxon>Promethearchaeales</taxon>
        <taxon>Promethearchaeaceae</taxon>
        <taxon>Candidatus Lokiarchaeum</taxon>
    </lineage>
</organism>
<reference evidence="2" key="1">
    <citation type="submission" date="2022-09" db="EMBL/GenBank/DDBJ databases">
        <title>Actin cytoskeleton and complex cell architecture in an #Asgard archaeon.</title>
        <authorList>
            <person name="Ponce Toledo R.I."/>
            <person name="Schleper C."/>
            <person name="Rodrigues Oliveira T."/>
            <person name="Wollweber F."/>
            <person name="Xu J."/>
            <person name="Rittmann S."/>
            <person name="Klingl A."/>
            <person name="Pilhofer M."/>
        </authorList>
    </citation>
    <scope>NUCLEOTIDE SEQUENCE</scope>
    <source>
        <strain evidence="2">B-35</strain>
    </source>
</reference>
<dbReference type="InterPro" id="IPR016181">
    <property type="entry name" value="Acyl_CoA_acyltransferase"/>
</dbReference>
<evidence type="ECO:0000259" key="1">
    <source>
        <dbReference type="PROSITE" id="PS51186"/>
    </source>
</evidence>
<dbReference type="PROSITE" id="PS51186">
    <property type="entry name" value="GNAT"/>
    <property type="match status" value="1"/>
</dbReference>
<evidence type="ECO:0000313" key="3">
    <source>
        <dbReference type="Proteomes" id="UP001208689"/>
    </source>
</evidence>
<dbReference type="Pfam" id="PF13302">
    <property type="entry name" value="Acetyltransf_3"/>
    <property type="match status" value="1"/>
</dbReference>
<dbReference type="SUPFAM" id="SSF55729">
    <property type="entry name" value="Acyl-CoA N-acyltransferases (Nat)"/>
    <property type="match status" value="1"/>
</dbReference>
<name>A0ABY6HTL0_9ARCH</name>
<dbReference type="Gene3D" id="3.40.630.30">
    <property type="match status" value="1"/>
</dbReference>